<feature type="compositionally biased region" description="Polar residues" evidence="1">
    <location>
        <begin position="538"/>
        <end position="562"/>
    </location>
</feature>
<dbReference type="EMBL" id="BMAO01039320">
    <property type="protein sequence ID" value="GFR30580.1"/>
    <property type="molecule type" value="Genomic_DNA"/>
</dbReference>
<feature type="compositionally biased region" description="Polar residues" evidence="1">
    <location>
        <begin position="494"/>
        <end position="515"/>
    </location>
</feature>
<comment type="caution">
    <text evidence="2">The sequence shown here is derived from an EMBL/GenBank/DDBJ whole genome shotgun (WGS) entry which is preliminary data.</text>
</comment>
<evidence type="ECO:0000313" key="3">
    <source>
        <dbReference type="Proteomes" id="UP000887116"/>
    </source>
</evidence>
<feature type="compositionally biased region" description="Low complexity" evidence="1">
    <location>
        <begin position="580"/>
        <end position="598"/>
    </location>
</feature>
<dbReference type="Proteomes" id="UP000887116">
    <property type="component" value="Unassembled WGS sequence"/>
</dbReference>
<keyword evidence="3" id="KW-1185">Reference proteome</keyword>
<name>A0A8X6M279_TRICU</name>
<evidence type="ECO:0000313" key="2">
    <source>
        <dbReference type="EMBL" id="GFR30580.1"/>
    </source>
</evidence>
<feature type="compositionally biased region" description="Low complexity" evidence="1">
    <location>
        <begin position="370"/>
        <end position="382"/>
    </location>
</feature>
<feature type="region of interest" description="Disordered" evidence="1">
    <location>
        <begin position="271"/>
        <end position="311"/>
    </location>
</feature>
<feature type="region of interest" description="Disordered" evidence="1">
    <location>
        <begin position="367"/>
        <end position="403"/>
    </location>
</feature>
<accession>A0A8X6M279</accession>
<feature type="compositionally biased region" description="Polar residues" evidence="1">
    <location>
        <begin position="271"/>
        <end position="280"/>
    </location>
</feature>
<feature type="region of interest" description="Disordered" evidence="1">
    <location>
        <begin position="487"/>
        <end position="631"/>
    </location>
</feature>
<protein>
    <submittedName>
        <fullName evidence="2">Uncharacterized protein</fullName>
    </submittedName>
</protein>
<sequence length="730" mass="83037">MTPQSLLDKERGSWPRRLFSLPSPSPHPFEFLKEDYKSGTKSELSAENYKGKIFTYFQLTTTTKNVNIVLLTVKKFIGQITVRRSVWWTLFVLLWSYAFSDDAIKNHRAEKRQDDSFIFFGGWRPLRPGSPSYLGAASHRYHDILSALPNSYDSSASYYTHALPSQYHKDIYSYYPRPAIKATPKKNTPVYMERYRPQMPKQKQGPRGVSNPAPQFIDLQNIDFSHLKDLHNVILQAKNLPLTPLNLPIESTKPVEILQISLESLQQGNQNYGFASSNNGYGRPRNSQRNRKSNFRRGHQSRRPAQSPAQYQYITLPKPAPILPQVLPKEIEISPIHLPQHSVSLEEVIGVKNIQIVEVPSVVPYEIQNGKGSSKSQYSKSSTRLVNQQYRAPPKGSPQKGSTTLSYYTHQVEEPRKQYTSTPVKSNHIQHQPEIEAELVKLSEEELKHLLSNLQILDKDQHNLLKYLPLHNIHNLKEENIQLVVSLPEGGNNHGENSPGRNYESQHTSYQNSGYETEKQHSKQPQPAAYSSKEPETYAQNTGGYSNQNYENHENSQNNGASYQVEEPRSHGGHYEQTNYQSLDDQSGYDQQQDYHSSNQQVQKGSYQQTGEQYSKSNQESSQGSSDKYAQQQPSYIEVIAPQTDQNGYRREPVLAIEIQHGQSIEDAIKSLDPETLQKLGTHGKNGIEIEVVEVPVDDYASESKKTETVVSARNSTVIIRPKKTTTEKS</sequence>
<reference evidence="2" key="1">
    <citation type="submission" date="2020-07" db="EMBL/GenBank/DDBJ databases">
        <title>Multicomponent nature underlies the extraordinary mechanical properties of spider dragline silk.</title>
        <authorList>
            <person name="Kono N."/>
            <person name="Nakamura H."/>
            <person name="Mori M."/>
            <person name="Yoshida Y."/>
            <person name="Ohtoshi R."/>
            <person name="Malay A.D."/>
            <person name="Moran D.A.P."/>
            <person name="Tomita M."/>
            <person name="Numata K."/>
            <person name="Arakawa K."/>
        </authorList>
    </citation>
    <scope>NUCLEOTIDE SEQUENCE</scope>
</reference>
<evidence type="ECO:0000256" key="1">
    <source>
        <dbReference type="SAM" id="MobiDB-lite"/>
    </source>
</evidence>
<dbReference type="AlphaFoldDB" id="A0A8X6M279"/>
<feature type="compositionally biased region" description="Low complexity" evidence="1">
    <location>
        <begin position="615"/>
        <end position="626"/>
    </location>
</feature>
<feature type="compositionally biased region" description="Basic residues" evidence="1">
    <location>
        <begin position="286"/>
        <end position="302"/>
    </location>
</feature>
<gene>
    <name evidence="2" type="primary">AVEN_204854_1</name>
    <name evidence="2" type="ORF">TNCT_592931</name>
</gene>
<proteinExistence type="predicted"/>
<dbReference type="OrthoDB" id="6428794at2759"/>
<feature type="compositionally biased region" description="Polar residues" evidence="1">
    <location>
        <begin position="599"/>
        <end position="614"/>
    </location>
</feature>
<organism evidence="2 3">
    <name type="scientific">Trichonephila clavata</name>
    <name type="common">Joro spider</name>
    <name type="synonym">Nephila clavata</name>
    <dbReference type="NCBI Taxonomy" id="2740835"/>
    <lineage>
        <taxon>Eukaryota</taxon>
        <taxon>Metazoa</taxon>
        <taxon>Ecdysozoa</taxon>
        <taxon>Arthropoda</taxon>
        <taxon>Chelicerata</taxon>
        <taxon>Arachnida</taxon>
        <taxon>Araneae</taxon>
        <taxon>Araneomorphae</taxon>
        <taxon>Entelegynae</taxon>
        <taxon>Araneoidea</taxon>
        <taxon>Nephilidae</taxon>
        <taxon>Trichonephila</taxon>
    </lineage>
</organism>